<reference evidence="3 4" key="1">
    <citation type="submission" date="2018-08" db="EMBL/GenBank/DDBJ databases">
        <title>Lysinibacillus sp. YLB-03 draft genome sequence.</title>
        <authorList>
            <person name="Yu L."/>
        </authorList>
    </citation>
    <scope>NUCLEOTIDE SEQUENCE [LARGE SCALE GENOMIC DNA]</scope>
    <source>
        <strain evidence="3 4">YLB-03</strain>
    </source>
</reference>
<feature type="transmembrane region" description="Helical" evidence="1">
    <location>
        <begin position="145"/>
        <end position="163"/>
    </location>
</feature>
<feature type="domain" description="Phosphatidic acid phosphatase type 2/haloperoxidase" evidence="2">
    <location>
        <begin position="77"/>
        <end position="188"/>
    </location>
</feature>
<keyword evidence="4" id="KW-1185">Reference proteome</keyword>
<dbReference type="Proteomes" id="UP000265692">
    <property type="component" value="Unassembled WGS sequence"/>
</dbReference>
<sequence length="207" mass="23664">MKAWNYVLACVTLLIFLVCLFSYETSLGRKIDGFFDELLGGNSFLIAFHYIGDTTVIIAVGLILLVILWLGQRNYRAMVLVLLTLAMGRVLNQFLKNWIDRPRPDIAEQLASFSFPSGHAMLSLLYLFTIAYLLSEVLESNKKALLIWIVAIILALLTGLSRIAESRHFATDVIAGWSIGYTWFMISVFWYEQRKRKFNKLKNNALD</sequence>
<keyword evidence="1" id="KW-1133">Transmembrane helix</keyword>
<protein>
    <submittedName>
        <fullName evidence="3">PAP2 family protein</fullName>
    </submittedName>
</protein>
<dbReference type="RefSeq" id="WP_118876799.1">
    <property type="nucleotide sequence ID" value="NZ_QWEI01000007.1"/>
</dbReference>
<dbReference type="AlphaFoldDB" id="A0A396S573"/>
<dbReference type="PANTHER" id="PTHR14969:SF13">
    <property type="entry name" value="AT30094P"/>
    <property type="match status" value="1"/>
</dbReference>
<gene>
    <name evidence="3" type="ORF">D1B33_12810</name>
</gene>
<dbReference type="Gene3D" id="1.20.144.10">
    <property type="entry name" value="Phosphatidic acid phosphatase type 2/haloperoxidase"/>
    <property type="match status" value="2"/>
</dbReference>
<proteinExistence type="predicted"/>
<dbReference type="Pfam" id="PF01569">
    <property type="entry name" value="PAP2"/>
    <property type="match status" value="1"/>
</dbReference>
<feature type="transmembrane region" description="Helical" evidence="1">
    <location>
        <begin position="169"/>
        <end position="191"/>
    </location>
</feature>
<dbReference type="SUPFAM" id="SSF48317">
    <property type="entry name" value="Acid phosphatase/Vanadium-dependent haloperoxidase"/>
    <property type="match status" value="1"/>
</dbReference>
<dbReference type="InterPro" id="IPR000326">
    <property type="entry name" value="PAP2/HPO"/>
</dbReference>
<feature type="transmembrane region" description="Helical" evidence="1">
    <location>
        <begin position="77"/>
        <end position="95"/>
    </location>
</feature>
<dbReference type="EMBL" id="QWEI01000007">
    <property type="protein sequence ID" value="RHW34925.1"/>
    <property type="molecule type" value="Genomic_DNA"/>
</dbReference>
<evidence type="ECO:0000256" key="1">
    <source>
        <dbReference type="SAM" id="Phobius"/>
    </source>
</evidence>
<keyword evidence="1" id="KW-0812">Transmembrane</keyword>
<feature type="transmembrane region" description="Helical" evidence="1">
    <location>
        <begin position="115"/>
        <end position="133"/>
    </location>
</feature>
<dbReference type="PANTHER" id="PTHR14969">
    <property type="entry name" value="SPHINGOSINE-1-PHOSPHATE PHOSPHOHYDROLASE"/>
    <property type="match status" value="1"/>
</dbReference>
<dbReference type="CDD" id="cd03392">
    <property type="entry name" value="PAP2_like_2"/>
    <property type="match status" value="1"/>
</dbReference>
<feature type="transmembrane region" description="Helical" evidence="1">
    <location>
        <begin position="46"/>
        <end position="70"/>
    </location>
</feature>
<evidence type="ECO:0000313" key="4">
    <source>
        <dbReference type="Proteomes" id="UP000265692"/>
    </source>
</evidence>
<evidence type="ECO:0000259" key="2">
    <source>
        <dbReference type="SMART" id="SM00014"/>
    </source>
</evidence>
<accession>A0A396S573</accession>
<dbReference type="OrthoDB" id="9789113at2"/>
<comment type="caution">
    <text evidence="3">The sequence shown here is derived from an EMBL/GenBank/DDBJ whole genome shotgun (WGS) entry which is preliminary data.</text>
</comment>
<dbReference type="InterPro" id="IPR036938">
    <property type="entry name" value="PAP2/HPO_sf"/>
</dbReference>
<name>A0A396S573_9BACL</name>
<organism evidence="3 4">
    <name type="scientific">Ureibacillus yapensis</name>
    <dbReference type="NCBI Taxonomy" id="2304605"/>
    <lineage>
        <taxon>Bacteria</taxon>
        <taxon>Bacillati</taxon>
        <taxon>Bacillota</taxon>
        <taxon>Bacilli</taxon>
        <taxon>Bacillales</taxon>
        <taxon>Caryophanaceae</taxon>
        <taxon>Ureibacillus</taxon>
    </lineage>
</organism>
<keyword evidence="1" id="KW-0472">Membrane</keyword>
<evidence type="ECO:0000313" key="3">
    <source>
        <dbReference type="EMBL" id="RHW34925.1"/>
    </source>
</evidence>
<dbReference type="SMART" id="SM00014">
    <property type="entry name" value="acidPPc"/>
    <property type="match status" value="1"/>
</dbReference>